<dbReference type="EMBL" id="CP106679">
    <property type="protein sequence ID" value="UXP31540.1"/>
    <property type="molecule type" value="Genomic_DNA"/>
</dbReference>
<keyword evidence="1" id="KW-0175">Coiled coil</keyword>
<protein>
    <submittedName>
        <fullName evidence="2">Uncharacterized protein</fullName>
    </submittedName>
</protein>
<keyword evidence="3" id="KW-1185">Reference proteome</keyword>
<feature type="coiled-coil region" evidence="1">
    <location>
        <begin position="3"/>
        <end position="37"/>
    </location>
</feature>
<evidence type="ECO:0000313" key="3">
    <source>
        <dbReference type="Proteomes" id="UP001065174"/>
    </source>
</evidence>
<gene>
    <name evidence="2" type="ORF">N6H18_14405</name>
</gene>
<dbReference type="RefSeq" id="WP_262308979.1">
    <property type="nucleotide sequence ID" value="NZ_CP106679.1"/>
</dbReference>
<reference evidence="2" key="1">
    <citation type="submission" date="2022-09" db="EMBL/GenBank/DDBJ databases">
        <title>Comparative genomics and taxonomic characterization of three novel marine species of genus Reichenbachiella exhibiting antioxidant and polysaccharide degradation activities.</title>
        <authorList>
            <person name="Muhammad N."/>
            <person name="Lee Y.-J."/>
            <person name="Ko J."/>
            <person name="Kim S.-G."/>
        </authorList>
    </citation>
    <scope>NUCLEOTIDE SEQUENCE</scope>
    <source>
        <strain evidence="2">BKB1-1</strain>
    </source>
</reference>
<accession>A0ABY6CND1</accession>
<evidence type="ECO:0000256" key="1">
    <source>
        <dbReference type="SAM" id="Coils"/>
    </source>
</evidence>
<dbReference type="Proteomes" id="UP001065174">
    <property type="component" value="Chromosome"/>
</dbReference>
<organism evidence="2 3">
    <name type="scientific">Reichenbachiella agarivorans</name>
    <dbReference type="NCBI Taxonomy" id="2979464"/>
    <lineage>
        <taxon>Bacteria</taxon>
        <taxon>Pseudomonadati</taxon>
        <taxon>Bacteroidota</taxon>
        <taxon>Cytophagia</taxon>
        <taxon>Cytophagales</taxon>
        <taxon>Reichenbachiellaceae</taxon>
        <taxon>Reichenbachiella</taxon>
    </lineage>
</organism>
<sequence length="45" mass="5373">MKRVQQLNQIEDMMRLIERLNAESSKLIQTSIQLENEVSTRLTRK</sequence>
<proteinExistence type="predicted"/>
<name>A0ABY6CND1_9BACT</name>
<evidence type="ECO:0000313" key="2">
    <source>
        <dbReference type="EMBL" id="UXP31540.1"/>
    </source>
</evidence>